<evidence type="ECO:0000256" key="5">
    <source>
        <dbReference type="SAM" id="Phobius"/>
    </source>
</evidence>
<feature type="transmembrane region" description="Helical" evidence="5">
    <location>
        <begin position="76"/>
        <end position="95"/>
    </location>
</feature>
<feature type="transmembrane region" description="Helical" evidence="5">
    <location>
        <begin position="192"/>
        <end position="209"/>
    </location>
</feature>
<evidence type="ECO:0000256" key="3">
    <source>
        <dbReference type="ARBA" id="ARBA00022989"/>
    </source>
</evidence>
<dbReference type="AlphaFoldDB" id="A0A5M6D2E1"/>
<dbReference type="Pfam" id="PF25129">
    <property type="entry name" value="Pyr4-TMTC"/>
    <property type="match status" value="1"/>
</dbReference>
<dbReference type="PANTHER" id="PTHR42038">
    <property type="match status" value="1"/>
</dbReference>
<evidence type="ECO:0000256" key="1">
    <source>
        <dbReference type="ARBA" id="ARBA00004141"/>
    </source>
</evidence>
<sequence>MQNQFVNTVDYSLTELITFGVGCFCWIMVYFYTLKNIKQKQFIEIPLFTVCGNIIWEFLWSWVFDTNMGGLFQWGYRIWFFMDCIIVYGLFRYGYKQISIPAFRENARALIFFTMLAWLPVLYFYIKNYDAPISHMGAYSGYILNVMISALYIPLVFRLQDWKMFSYPAAWFKAVGNLLINIFCFLHFTDWFLLSLCVLTSILDVYYIYMFQMARKKIPAQHVFN</sequence>
<evidence type="ECO:0000256" key="2">
    <source>
        <dbReference type="ARBA" id="ARBA00022692"/>
    </source>
</evidence>
<dbReference type="Proteomes" id="UP000323426">
    <property type="component" value="Unassembled WGS sequence"/>
</dbReference>
<gene>
    <name evidence="6" type="ORF">F0145_21335</name>
</gene>
<dbReference type="GO" id="GO:0016020">
    <property type="term" value="C:membrane"/>
    <property type="evidence" value="ECO:0007669"/>
    <property type="project" value="UniProtKB-SubCell"/>
</dbReference>
<dbReference type="PANTHER" id="PTHR42038:SF2">
    <property type="entry name" value="TERPENE CYCLASE AUSL"/>
    <property type="match status" value="1"/>
</dbReference>
<keyword evidence="7" id="KW-1185">Reference proteome</keyword>
<keyword evidence="4 5" id="KW-0472">Membrane</keyword>
<dbReference type="EMBL" id="VWSF01000023">
    <property type="protein sequence ID" value="KAA5541176.1"/>
    <property type="molecule type" value="Genomic_DNA"/>
</dbReference>
<feature type="transmembrane region" description="Helical" evidence="5">
    <location>
        <begin position="138"/>
        <end position="157"/>
    </location>
</feature>
<proteinExistence type="predicted"/>
<organism evidence="6 7">
    <name type="scientific">Adhaeribacter rhizoryzae</name>
    <dbReference type="NCBI Taxonomy" id="2607907"/>
    <lineage>
        <taxon>Bacteria</taxon>
        <taxon>Pseudomonadati</taxon>
        <taxon>Bacteroidota</taxon>
        <taxon>Cytophagia</taxon>
        <taxon>Cytophagales</taxon>
        <taxon>Hymenobacteraceae</taxon>
        <taxon>Adhaeribacter</taxon>
    </lineage>
</organism>
<feature type="transmembrane region" description="Helical" evidence="5">
    <location>
        <begin position="45"/>
        <end position="64"/>
    </location>
</feature>
<keyword evidence="2 5" id="KW-0812">Transmembrane</keyword>
<accession>A0A5M6D2E1</accession>
<evidence type="ECO:0000256" key="4">
    <source>
        <dbReference type="ARBA" id="ARBA00023136"/>
    </source>
</evidence>
<feature type="transmembrane region" description="Helical" evidence="5">
    <location>
        <begin position="107"/>
        <end position="126"/>
    </location>
</feature>
<evidence type="ECO:0000313" key="7">
    <source>
        <dbReference type="Proteomes" id="UP000323426"/>
    </source>
</evidence>
<evidence type="ECO:0000313" key="6">
    <source>
        <dbReference type="EMBL" id="KAA5541176.1"/>
    </source>
</evidence>
<keyword evidence="3 5" id="KW-1133">Transmembrane helix</keyword>
<comment type="subcellular location">
    <subcellularLocation>
        <location evidence="1">Membrane</location>
        <topology evidence="1">Multi-pass membrane protein</topology>
    </subcellularLocation>
</comment>
<reference evidence="6 7" key="1">
    <citation type="submission" date="2019-09" db="EMBL/GenBank/DDBJ databases">
        <title>Genome sequence and assembly of Adhaeribacter sp.</title>
        <authorList>
            <person name="Chhetri G."/>
        </authorList>
    </citation>
    <scope>NUCLEOTIDE SEQUENCE [LARGE SCALE GENOMIC DNA]</scope>
    <source>
        <strain evidence="6 7">DK36</strain>
    </source>
</reference>
<feature type="transmembrane region" description="Helical" evidence="5">
    <location>
        <begin position="12"/>
        <end position="33"/>
    </location>
</feature>
<dbReference type="RefSeq" id="WP_150091795.1">
    <property type="nucleotide sequence ID" value="NZ_VWSF01000023.1"/>
</dbReference>
<feature type="transmembrane region" description="Helical" evidence="5">
    <location>
        <begin position="169"/>
        <end position="186"/>
    </location>
</feature>
<dbReference type="GO" id="GO:0016829">
    <property type="term" value="F:lyase activity"/>
    <property type="evidence" value="ECO:0007669"/>
    <property type="project" value="InterPro"/>
</dbReference>
<dbReference type="InterPro" id="IPR039020">
    <property type="entry name" value="PaxB-like"/>
</dbReference>
<comment type="caution">
    <text evidence="6">The sequence shown here is derived from an EMBL/GenBank/DDBJ whole genome shotgun (WGS) entry which is preliminary data.</text>
</comment>
<name>A0A5M6D2E1_9BACT</name>
<protein>
    <submittedName>
        <fullName evidence="6">Uncharacterized protein</fullName>
    </submittedName>
</protein>